<organism evidence="1 2">
    <name type="scientific">Eimeria maxima</name>
    <name type="common">Coccidian parasite</name>
    <dbReference type="NCBI Taxonomy" id="5804"/>
    <lineage>
        <taxon>Eukaryota</taxon>
        <taxon>Sar</taxon>
        <taxon>Alveolata</taxon>
        <taxon>Apicomplexa</taxon>
        <taxon>Conoidasida</taxon>
        <taxon>Coccidia</taxon>
        <taxon>Eucoccidiorida</taxon>
        <taxon>Eimeriorina</taxon>
        <taxon>Eimeriidae</taxon>
        <taxon>Eimeria</taxon>
    </lineage>
</organism>
<dbReference type="VEuPathDB" id="ToxoDB:EMWEY_00060370"/>
<dbReference type="EMBL" id="HG721666">
    <property type="protein sequence ID" value="CDJ60284.1"/>
    <property type="molecule type" value="Genomic_DNA"/>
</dbReference>
<name>U6MCU9_EIMMA</name>
<evidence type="ECO:0000313" key="2">
    <source>
        <dbReference type="Proteomes" id="UP000030763"/>
    </source>
</evidence>
<evidence type="ECO:0000313" key="1">
    <source>
        <dbReference type="EMBL" id="CDJ60284.1"/>
    </source>
</evidence>
<dbReference type="GeneID" id="25340023"/>
<accession>U6MCU9</accession>
<dbReference type="RefSeq" id="XP_013336934.1">
    <property type="nucleotide sequence ID" value="XM_013481480.1"/>
</dbReference>
<dbReference type="Proteomes" id="UP000030763">
    <property type="component" value="Unassembled WGS sequence"/>
</dbReference>
<proteinExistence type="predicted"/>
<sequence length="117" mass="12637">DTSALKENCKTLWQLRAEVEMLVLLKGMVAHAEKTKEIGLDVIAGSTSLQPCHHRRAGELKMQLELSVKAARRADSLSDVVQAVGEYVSFSEALLQLALTAVLEGLLKNDPPAAAEV</sequence>
<gene>
    <name evidence="1" type="ORF">EMWEY_00060370</name>
</gene>
<reference evidence="1" key="1">
    <citation type="submission" date="2013-10" db="EMBL/GenBank/DDBJ databases">
        <title>Genomic analysis of the causative agents of coccidiosis in chickens.</title>
        <authorList>
            <person name="Reid A.J."/>
            <person name="Blake D."/>
            <person name="Billington K."/>
            <person name="Browne H."/>
            <person name="Dunn M."/>
            <person name="Hung S."/>
            <person name="Kawahara F."/>
            <person name="Miranda-Saavedra D."/>
            <person name="Mourier T."/>
            <person name="Nagra H."/>
            <person name="Otto T.D."/>
            <person name="Rawlings N."/>
            <person name="Sanchez A."/>
            <person name="Sanders M."/>
            <person name="Subramaniam C."/>
            <person name="Tay Y."/>
            <person name="Dear P."/>
            <person name="Doerig C."/>
            <person name="Gruber A."/>
            <person name="Parkinson J."/>
            <person name="Shirley M."/>
            <person name="Wan K.L."/>
            <person name="Berriman M."/>
            <person name="Tomley F."/>
            <person name="Pain A."/>
        </authorList>
    </citation>
    <scope>NUCLEOTIDE SEQUENCE [LARGE SCALE GENOMIC DNA]</scope>
    <source>
        <strain evidence="1">Weybridge</strain>
    </source>
</reference>
<feature type="non-terminal residue" evidence="1">
    <location>
        <position position="1"/>
    </location>
</feature>
<reference evidence="1" key="2">
    <citation type="submission" date="2013-10" db="EMBL/GenBank/DDBJ databases">
        <authorList>
            <person name="Aslett M."/>
        </authorList>
    </citation>
    <scope>NUCLEOTIDE SEQUENCE [LARGE SCALE GENOMIC DNA]</scope>
    <source>
        <strain evidence="1">Weybridge</strain>
    </source>
</reference>
<keyword evidence="2" id="KW-1185">Reference proteome</keyword>
<dbReference type="AlphaFoldDB" id="U6MCU9"/>
<protein>
    <submittedName>
        <fullName evidence="1">Uncharacterized protein</fullName>
    </submittedName>
</protein>